<dbReference type="Proteomes" id="UP000095287">
    <property type="component" value="Unplaced"/>
</dbReference>
<proteinExistence type="predicted"/>
<name>A0A1I7YCF6_9BILA</name>
<protein>
    <submittedName>
        <fullName evidence="2">Plastocyanin-like domain-containing protein</fullName>
    </submittedName>
</protein>
<dbReference type="WBParaSite" id="L893_g14944.t1">
    <property type="protein sequence ID" value="L893_g14944.t1"/>
    <property type="gene ID" value="L893_g14944"/>
</dbReference>
<reference evidence="2" key="1">
    <citation type="submission" date="2016-11" db="UniProtKB">
        <authorList>
            <consortium name="WormBaseParasite"/>
        </authorList>
    </citation>
    <scope>IDENTIFICATION</scope>
</reference>
<accession>A0A1I7YCF6</accession>
<sequence>MHPTDMEAFRREKALINLTIVNFRANKIYLTMVPVESVGFVITAYDQDHPFSYAYWNDLRVDNYVHTG</sequence>
<organism evidence="1 2">
    <name type="scientific">Steinernema glaseri</name>
    <dbReference type="NCBI Taxonomy" id="37863"/>
    <lineage>
        <taxon>Eukaryota</taxon>
        <taxon>Metazoa</taxon>
        <taxon>Ecdysozoa</taxon>
        <taxon>Nematoda</taxon>
        <taxon>Chromadorea</taxon>
        <taxon>Rhabditida</taxon>
        <taxon>Tylenchina</taxon>
        <taxon>Panagrolaimomorpha</taxon>
        <taxon>Strongyloidoidea</taxon>
        <taxon>Steinernematidae</taxon>
        <taxon>Steinernema</taxon>
    </lineage>
</organism>
<dbReference type="AlphaFoldDB" id="A0A1I7YCF6"/>
<evidence type="ECO:0000313" key="2">
    <source>
        <dbReference type="WBParaSite" id="L893_g14944.t1"/>
    </source>
</evidence>
<keyword evidence="1" id="KW-1185">Reference proteome</keyword>
<evidence type="ECO:0000313" key="1">
    <source>
        <dbReference type="Proteomes" id="UP000095287"/>
    </source>
</evidence>